<accession>A0A345T3P4</accession>
<evidence type="ECO:0000256" key="8">
    <source>
        <dbReference type="SAM" id="Phobius"/>
    </source>
</evidence>
<dbReference type="AlphaFoldDB" id="A0A345T3P4"/>
<dbReference type="Pfam" id="PF03777">
    <property type="entry name" value="ChpA-C"/>
    <property type="match status" value="2"/>
</dbReference>
<feature type="signal peptide" evidence="9">
    <location>
        <begin position="1"/>
        <end position="28"/>
    </location>
</feature>
<evidence type="ECO:0000259" key="10">
    <source>
        <dbReference type="PROSITE" id="PS51884"/>
    </source>
</evidence>
<protein>
    <submittedName>
        <fullName evidence="11">Chaplin</fullName>
    </submittedName>
</protein>
<keyword evidence="8" id="KW-0812">Transmembrane</keyword>
<sequence>MRQAAKRGLLTAMATGSVLASTAGYAFATADAHGAATGSPGVGSGNAVQIPVDVPVNICGNTINVVGLLNPAIGNTCVNASPSHDGRDGNGGNGGGANRGGGADADAAATGSPGVLSGNVVQVPIHVPVNACGNSASVVGLGNAAIGNTCVNAETPTHHVPTPPVHHPSIPPTHHVPTPPSHHWTPKPPAEIPEHHTSPNGGTSTVGHHAQEALASTGAGDVALAGTVAAGMILGGAVLYRRGRVGSR</sequence>
<dbReference type="InterPro" id="IPR005528">
    <property type="entry name" value="ChpA-H"/>
</dbReference>
<feature type="region of interest" description="Disordered" evidence="7">
    <location>
        <begin position="84"/>
        <end position="110"/>
    </location>
</feature>
<keyword evidence="3" id="KW-0964">Secreted</keyword>
<dbReference type="EMBL" id="CP031264">
    <property type="protein sequence ID" value="AXI80599.1"/>
    <property type="molecule type" value="Genomic_DNA"/>
</dbReference>
<feature type="compositionally biased region" description="Gly residues" evidence="7">
    <location>
        <begin position="89"/>
        <end position="103"/>
    </location>
</feature>
<evidence type="ECO:0000256" key="3">
    <source>
        <dbReference type="ARBA" id="ARBA00022525"/>
    </source>
</evidence>
<dbReference type="GO" id="GO:0007155">
    <property type="term" value="P:cell adhesion"/>
    <property type="evidence" value="ECO:0007669"/>
    <property type="project" value="UniProtKB-KW"/>
</dbReference>
<evidence type="ECO:0000256" key="6">
    <source>
        <dbReference type="ARBA" id="ARBA00023087"/>
    </source>
</evidence>
<feature type="region of interest" description="Disordered" evidence="7">
    <location>
        <begin position="175"/>
        <end position="207"/>
    </location>
</feature>
<keyword evidence="4 9" id="KW-0732">Signal</keyword>
<reference evidence="12" key="1">
    <citation type="submission" date="2018-07" db="EMBL/GenBank/DDBJ databases">
        <title>Streptacidiphilus bronchialis DSM 106435 chromosome.</title>
        <authorList>
            <person name="Batra D."/>
            <person name="Gulvik C.A."/>
        </authorList>
    </citation>
    <scope>NUCLEOTIDE SEQUENCE [LARGE SCALE GENOMIC DNA]</scope>
    <source>
        <strain evidence="12">DSM 106435</strain>
    </source>
</reference>
<feature type="domain" description="Chaplin" evidence="10">
    <location>
        <begin position="39"/>
        <end position="79"/>
    </location>
</feature>
<evidence type="ECO:0000313" key="11">
    <source>
        <dbReference type="EMBL" id="AXI80599.1"/>
    </source>
</evidence>
<keyword evidence="8" id="KW-0472">Membrane</keyword>
<proteinExistence type="predicted"/>
<evidence type="ECO:0000256" key="1">
    <source>
        <dbReference type="ARBA" id="ARBA00004191"/>
    </source>
</evidence>
<dbReference type="Proteomes" id="UP000249340">
    <property type="component" value="Chromosome"/>
</dbReference>
<keyword evidence="8" id="KW-1133">Transmembrane helix</keyword>
<dbReference type="OrthoDB" id="3544424at2"/>
<dbReference type="PROSITE" id="PS51884">
    <property type="entry name" value="CHAPLIN"/>
    <property type="match status" value="2"/>
</dbReference>
<evidence type="ECO:0000256" key="4">
    <source>
        <dbReference type="ARBA" id="ARBA00022729"/>
    </source>
</evidence>
<comment type="subcellular location">
    <subcellularLocation>
        <location evidence="1">Secreted</location>
        <location evidence="1">Cell wall</location>
    </subcellularLocation>
</comment>
<feature type="transmembrane region" description="Helical" evidence="8">
    <location>
        <begin position="222"/>
        <end position="240"/>
    </location>
</feature>
<evidence type="ECO:0000256" key="7">
    <source>
        <dbReference type="SAM" id="MobiDB-lite"/>
    </source>
</evidence>
<evidence type="ECO:0000256" key="5">
    <source>
        <dbReference type="ARBA" id="ARBA00022889"/>
    </source>
</evidence>
<gene>
    <name evidence="11" type="ORF">C7M71_027625</name>
</gene>
<feature type="chain" id="PRO_5016888687" evidence="9">
    <location>
        <begin position="29"/>
        <end position="248"/>
    </location>
</feature>
<organism evidence="11 12">
    <name type="scientific">Peterkaempfera bronchialis</name>
    <dbReference type="NCBI Taxonomy" id="2126346"/>
    <lineage>
        <taxon>Bacteria</taxon>
        <taxon>Bacillati</taxon>
        <taxon>Actinomycetota</taxon>
        <taxon>Actinomycetes</taxon>
        <taxon>Kitasatosporales</taxon>
        <taxon>Streptomycetaceae</taxon>
        <taxon>Peterkaempfera</taxon>
    </lineage>
</organism>
<keyword evidence="5" id="KW-0130">Cell adhesion</keyword>
<dbReference type="KEGG" id="stri:C7M71_027625"/>
<name>A0A345T3P4_9ACTN</name>
<keyword evidence="12" id="KW-1185">Reference proteome</keyword>
<keyword evidence="2" id="KW-0134">Cell wall</keyword>
<evidence type="ECO:0000256" key="2">
    <source>
        <dbReference type="ARBA" id="ARBA00022512"/>
    </source>
</evidence>
<evidence type="ECO:0000256" key="9">
    <source>
        <dbReference type="SAM" id="SignalP"/>
    </source>
</evidence>
<keyword evidence="6" id="KW-0034">Amyloid</keyword>
<feature type="domain" description="Chaplin" evidence="10">
    <location>
        <begin position="112"/>
        <end position="152"/>
    </location>
</feature>
<evidence type="ECO:0000313" key="12">
    <source>
        <dbReference type="Proteomes" id="UP000249340"/>
    </source>
</evidence>